<feature type="transmembrane region" description="Helical" evidence="1">
    <location>
        <begin position="274"/>
        <end position="292"/>
    </location>
</feature>
<comment type="caution">
    <text evidence="3">The sequence shown here is derived from an EMBL/GenBank/DDBJ whole genome shotgun (WGS) entry which is preliminary data.</text>
</comment>
<organism evidence="3 4">
    <name type="scientific">Pseudomonas mangiferae</name>
    <dbReference type="NCBI Taxonomy" id="2593654"/>
    <lineage>
        <taxon>Bacteria</taxon>
        <taxon>Pseudomonadati</taxon>
        <taxon>Pseudomonadota</taxon>
        <taxon>Gammaproteobacteria</taxon>
        <taxon>Pseudomonadales</taxon>
        <taxon>Pseudomonadaceae</taxon>
        <taxon>Pseudomonas</taxon>
    </lineage>
</organism>
<keyword evidence="1" id="KW-1133">Transmembrane helix</keyword>
<feature type="domain" description="EamA" evidence="2">
    <location>
        <begin position="10"/>
        <end position="139"/>
    </location>
</feature>
<reference evidence="3 4" key="1">
    <citation type="submission" date="2019-07" db="EMBL/GenBank/DDBJ databases">
        <title>Pseudomonas mangiferae sp. nov., isolated from bark of mango tree in Thailand.</title>
        <authorList>
            <person name="Srisuk N."/>
            <person name="Anurat P."/>
        </authorList>
    </citation>
    <scope>NUCLEOTIDE SEQUENCE [LARGE SCALE GENOMIC DNA]</scope>
    <source>
        <strain evidence="3 4">DMKU_BBB3-04</strain>
    </source>
</reference>
<feature type="transmembrane region" description="Helical" evidence="1">
    <location>
        <begin position="33"/>
        <end position="55"/>
    </location>
</feature>
<feature type="domain" description="EamA" evidence="2">
    <location>
        <begin position="162"/>
        <end position="287"/>
    </location>
</feature>
<feature type="transmembrane region" description="Helical" evidence="1">
    <location>
        <begin position="121"/>
        <end position="139"/>
    </location>
</feature>
<feature type="transmembrane region" description="Helical" evidence="1">
    <location>
        <begin position="187"/>
        <end position="205"/>
    </location>
</feature>
<dbReference type="InterPro" id="IPR037185">
    <property type="entry name" value="EmrE-like"/>
</dbReference>
<evidence type="ECO:0000313" key="3">
    <source>
        <dbReference type="EMBL" id="TRX73374.1"/>
    </source>
</evidence>
<keyword evidence="4" id="KW-1185">Reference proteome</keyword>
<proteinExistence type="predicted"/>
<dbReference type="RefSeq" id="WP_143489786.1">
    <property type="nucleotide sequence ID" value="NZ_VJOY01000016.1"/>
</dbReference>
<evidence type="ECO:0000313" key="4">
    <source>
        <dbReference type="Proteomes" id="UP000315235"/>
    </source>
</evidence>
<dbReference type="NCBIfam" id="NF008676">
    <property type="entry name" value="PRK11689.1"/>
    <property type="match status" value="1"/>
</dbReference>
<dbReference type="InterPro" id="IPR000620">
    <property type="entry name" value="EamA_dom"/>
</dbReference>
<keyword evidence="1" id="KW-0812">Transmembrane</keyword>
<feature type="transmembrane region" description="Helical" evidence="1">
    <location>
        <begin position="247"/>
        <end position="268"/>
    </location>
</feature>
<dbReference type="GO" id="GO:0016020">
    <property type="term" value="C:membrane"/>
    <property type="evidence" value="ECO:0007669"/>
    <property type="project" value="InterPro"/>
</dbReference>
<dbReference type="EMBL" id="VJOY01000016">
    <property type="protein sequence ID" value="TRX73374.1"/>
    <property type="molecule type" value="Genomic_DNA"/>
</dbReference>
<dbReference type="Pfam" id="PF00892">
    <property type="entry name" value="EamA"/>
    <property type="match status" value="2"/>
</dbReference>
<dbReference type="Proteomes" id="UP000315235">
    <property type="component" value="Unassembled WGS sequence"/>
</dbReference>
<sequence length="303" mass="32143">MTSPNERTATLCGLGAILLWSSAAGLIRSVAEALGPVGGAATIYTIGTVLLLMMFGRPRLRALPRPYLIAGSALFVAYEICFSLSLGFAKDRAQAIEVGIVNYLWPCLTVVLAIAMNGQRATWAIVPGTLLALFGIFRVVSGEGFALDSTLDHLASNPVSYGLAATGALLWALYCNVTRRFADGKNAVTLFFALTALALWLKYAMSHEPVLALNSGNLLQAIATGSAMALGYGLWNVGILRGNMTLLATASYFTPALSSAFAAFWLGIHLTLPFWQGTLMVTGGSLLCWWATRQPRKGSAQSG</sequence>
<gene>
    <name evidence="3" type="ORF">FM069_18150</name>
</gene>
<feature type="transmembrane region" description="Helical" evidence="1">
    <location>
        <begin position="67"/>
        <end position="89"/>
    </location>
</feature>
<protein>
    <submittedName>
        <fullName evidence="3">Drug/metabolite DMT transporter permease</fullName>
    </submittedName>
</protein>
<feature type="transmembrane region" description="Helical" evidence="1">
    <location>
        <begin position="159"/>
        <end position="175"/>
    </location>
</feature>
<dbReference type="SUPFAM" id="SSF103481">
    <property type="entry name" value="Multidrug resistance efflux transporter EmrE"/>
    <property type="match status" value="2"/>
</dbReference>
<dbReference type="AlphaFoldDB" id="A0A553GV47"/>
<evidence type="ECO:0000256" key="1">
    <source>
        <dbReference type="SAM" id="Phobius"/>
    </source>
</evidence>
<evidence type="ECO:0000259" key="2">
    <source>
        <dbReference type="Pfam" id="PF00892"/>
    </source>
</evidence>
<accession>A0A553GV47</accession>
<feature type="transmembrane region" description="Helical" evidence="1">
    <location>
        <begin position="95"/>
        <end position="114"/>
    </location>
</feature>
<keyword evidence="1" id="KW-0472">Membrane</keyword>
<dbReference type="OrthoDB" id="7065924at2"/>
<name>A0A553GV47_9PSED</name>
<feature type="transmembrane region" description="Helical" evidence="1">
    <location>
        <begin position="217"/>
        <end position="235"/>
    </location>
</feature>